<organism evidence="2 3">
    <name type="scientific">Kwoniella shandongensis</name>
    <dbReference type="NCBI Taxonomy" id="1734106"/>
    <lineage>
        <taxon>Eukaryota</taxon>
        <taxon>Fungi</taxon>
        <taxon>Dikarya</taxon>
        <taxon>Basidiomycota</taxon>
        <taxon>Agaricomycotina</taxon>
        <taxon>Tremellomycetes</taxon>
        <taxon>Tremellales</taxon>
        <taxon>Cryptococcaceae</taxon>
        <taxon>Kwoniella</taxon>
    </lineage>
</organism>
<dbReference type="EMBL" id="CP144062">
    <property type="protein sequence ID" value="WWD21980.1"/>
    <property type="molecule type" value="Genomic_DNA"/>
</dbReference>
<protein>
    <recommendedName>
        <fullName evidence="4">F-box domain-containing protein</fullName>
    </recommendedName>
</protein>
<feature type="region of interest" description="Disordered" evidence="1">
    <location>
        <begin position="515"/>
        <end position="539"/>
    </location>
</feature>
<keyword evidence="3" id="KW-1185">Reference proteome</keyword>
<proteinExistence type="predicted"/>
<evidence type="ECO:0008006" key="4">
    <source>
        <dbReference type="Google" id="ProtNLM"/>
    </source>
</evidence>
<dbReference type="RefSeq" id="XP_065823916.1">
    <property type="nucleotide sequence ID" value="XM_065967844.1"/>
</dbReference>
<gene>
    <name evidence="2" type="ORF">CI109_106468</name>
</gene>
<feature type="region of interest" description="Disordered" evidence="1">
    <location>
        <begin position="453"/>
        <end position="481"/>
    </location>
</feature>
<dbReference type="Proteomes" id="UP000322225">
    <property type="component" value="Chromosome 12"/>
</dbReference>
<reference evidence="2" key="2">
    <citation type="submission" date="2024-01" db="EMBL/GenBank/DDBJ databases">
        <title>Comparative genomics of Cryptococcus and Kwoniella reveals pathogenesis evolution and contrasting modes of karyotype evolution via chromosome fusion or intercentromeric recombination.</title>
        <authorList>
            <person name="Coelho M.A."/>
            <person name="David-Palma M."/>
            <person name="Shea T."/>
            <person name="Bowers K."/>
            <person name="McGinley-Smith S."/>
            <person name="Mohammad A.W."/>
            <person name="Gnirke A."/>
            <person name="Yurkov A.M."/>
            <person name="Nowrousian M."/>
            <person name="Sun S."/>
            <person name="Cuomo C.A."/>
            <person name="Heitman J."/>
        </authorList>
    </citation>
    <scope>NUCLEOTIDE SEQUENCE</scope>
    <source>
        <strain evidence="2">CBS 12478</strain>
    </source>
</reference>
<evidence type="ECO:0000313" key="2">
    <source>
        <dbReference type="EMBL" id="WWD21980.1"/>
    </source>
</evidence>
<evidence type="ECO:0000313" key="3">
    <source>
        <dbReference type="Proteomes" id="UP000322225"/>
    </source>
</evidence>
<feature type="compositionally biased region" description="Basic residues" evidence="1">
    <location>
        <begin position="517"/>
        <end position="526"/>
    </location>
</feature>
<dbReference type="KEGG" id="ksn:43587950"/>
<dbReference type="AlphaFoldDB" id="A0AAJ8MYC5"/>
<name>A0AAJ8MYC5_9TREE</name>
<evidence type="ECO:0000256" key="1">
    <source>
        <dbReference type="SAM" id="MobiDB-lite"/>
    </source>
</evidence>
<accession>A0AAJ8MYC5</accession>
<sequence>MLAAIPPEIISQITYHLISLSPRSIDIPPINLLLTCRTIYEAVSPTSNPRLYARVFRHYFDVEAAQRRLGLGPTADDDVSNGKAKGKDVDRDRLNARDLTMELSMRVKSLMRLRGMVKRGNVRLVEERDLWVIYFMLIENDGKNLRHLSGPEAIFDLSTFLDLYHEQQMLAAAVEPGYPAETVGRSLAMWIAWLVNGSGSSDETPEQREERMFVLRPYVFAAQRYELYFAPWTIPDLPLVGQTSQNPNPNPFVADLQPRSRLVTVEHYGRRVELCPPFLAHAAILRFFYRKPGEELDDLDSVTPPYMALGGEGDGGVPNINGDGAIGGMFPRLSISDPSAIDPTASTETPLSSTPASLAAHHLIADSSTHDRDFTRLVRCYDPSVTPGMKRRAWRGCWEGCWEGTFSFFDFDAFREMLAGQARALYEGPYGEQAQVWRITETWVRKKGWIRKPKEKDEEEDEDQEDDDDEEEQAADGTENADVIMEEQESVATSSATPEIDDASLRKFGKMKAEKAIRKRKGKGKNKTSTGLPLSGPMINAGFPTDQPATPFVNLASAAAEATTLRETIRNQVEAIEGYEAVPEDEIDEMLEEDDGGESAGLEMILTGTGHSAWGKFILKGRVRAWDGMATLVKEYAPDSRGKWIYRGYVVSGDIFVGRWRDTFTPEAFVGYEGTFILNRR</sequence>
<feature type="compositionally biased region" description="Acidic residues" evidence="1">
    <location>
        <begin position="457"/>
        <end position="474"/>
    </location>
</feature>
<dbReference type="GeneID" id="43587950"/>
<reference evidence="2" key="1">
    <citation type="submission" date="2017-08" db="EMBL/GenBank/DDBJ databases">
        <authorList>
            <person name="Cuomo C."/>
            <person name="Billmyre B."/>
            <person name="Heitman J."/>
        </authorList>
    </citation>
    <scope>NUCLEOTIDE SEQUENCE</scope>
    <source>
        <strain evidence="2">CBS 12478</strain>
    </source>
</reference>